<keyword evidence="3 8" id="KW-0067">ATP-binding</keyword>
<dbReference type="PROSITE" id="PS51456">
    <property type="entry name" value="MYOSIN_MOTOR"/>
    <property type="match status" value="1"/>
</dbReference>
<dbReference type="InterPro" id="IPR036961">
    <property type="entry name" value="Kinesin_motor_dom_sf"/>
</dbReference>
<evidence type="ECO:0000259" key="9">
    <source>
        <dbReference type="PROSITE" id="PS51456"/>
    </source>
</evidence>
<comment type="caution">
    <text evidence="11">The sequence shown here is derived from an EMBL/GenBank/DDBJ whole genome shotgun (WGS) entry which is preliminary data.</text>
</comment>
<evidence type="ECO:0000256" key="4">
    <source>
        <dbReference type="ARBA" id="ARBA00023121"/>
    </source>
</evidence>
<dbReference type="GO" id="GO:0016459">
    <property type="term" value="C:myosin complex"/>
    <property type="evidence" value="ECO:0007669"/>
    <property type="project" value="UniProtKB-KW"/>
</dbReference>
<dbReference type="Gene3D" id="3.40.850.10">
    <property type="entry name" value="Kinesin motor domain"/>
    <property type="match status" value="1"/>
</dbReference>
<dbReference type="GO" id="GO:0005546">
    <property type="term" value="F:phosphatidylinositol-4,5-bisphosphate binding"/>
    <property type="evidence" value="ECO:0007669"/>
    <property type="project" value="UniProtKB-ARBA"/>
</dbReference>
<evidence type="ECO:0000259" key="10">
    <source>
        <dbReference type="PROSITE" id="PS51757"/>
    </source>
</evidence>
<feature type="domain" description="Myosin motor" evidence="9">
    <location>
        <begin position="8"/>
        <end position="713"/>
    </location>
</feature>
<evidence type="ECO:0000313" key="12">
    <source>
        <dbReference type="Proteomes" id="UP000790347"/>
    </source>
</evidence>
<dbReference type="EMBL" id="ASGP02000005">
    <property type="protein sequence ID" value="KAH9506963.1"/>
    <property type="molecule type" value="Genomic_DNA"/>
</dbReference>
<feature type="region of interest" description="Actin-binding" evidence="8">
    <location>
        <begin position="590"/>
        <end position="612"/>
    </location>
</feature>
<dbReference type="GO" id="GO:0007368">
    <property type="term" value="P:determination of left/right symmetry"/>
    <property type="evidence" value="ECO:0007669"/>
    <property type="project" value="UniProtKB-ARBA"/>
</dbReference>
<keyword evidence="5 8" id="KW-0518">Myosin</keyword>
<evidence type="ECO:0000256" key="6">
    <source>
        <dbReference type="ARBA" id="ARBA00023175"/>
    </source>
</evidence>
<reference evidence="11" key="2">
    <citation type="journal article" date="2022" name="Res Sq">
        <title>Comparative Genomics Reveals Insights into the Divergent Evolution of Astigmatic Mites and Household Pest Adaptations.</title>
        <authorList>
            <person name="Xiong Q."/>
            <person name="Wan A.T.-Y."/>
            <person name="Liu X.-Y."/>
            <person name="Fung C.S.-H."/>
            <person name="Xiao X."/>
            <person name="Malainual N."/>
            <person name="Hou J."/>
            <person name="Wang L."/>
            <person name="Wang M."/>
            <person name="Yang K."/>
            <person name="Cui Y."/>
            <person name="Leung E."/>
            <person name="Nong W."/>
            <person name="Shin S.-K."/>
            <person name="Au S."/>
            <person name="Jeong K.Y."/>
            <person name="Chew F.T."/>
            <person name="Hui J."/>
            <person name="Leung T.F."/>
            <person name="Tungtrongchitr A."/>
            <person name="Zhong N."/>
            <person name="Liu Z."/>
            <person name="Tsui S."/>
        </authorList>
    </citation>
    <scope>NUCLEOTIDE SEQUENCE</scope>
    <source>
        <strain evidence="11">Derf</strain>
        <tissue evidence="11">Whole organism</tissue>
    </source>
</reference>
<name>A0A922L0Q6_DERFA</name>
<dbReference type="Pfam" id="PF06017">
    <property type="entry name" value="Myosin_TH1"/>
    <property type="match status" value="1"/>
</dbReference>
<evidence type="ECO:0000256" key="1">
    <source>
        <dbReference type="ARBA" id="ARBA00008314"/>
    </source>
</evidence>
<sequence>MSHLTGQAGVGDCVLLENITKESLIENLKIRYQSGYYYTYIGEVCISLNPYKTLSIYGPDNVREYRGREIFERSPHIFAIGDAAYKTMRQQVRDTCILISGESGSGKTEASKIIMRYLAAITNVNGQAEIERVKNILLKSNCILETFGNAKTIRNDNSSRFGKYMDINFDFKGDPLGGHINNYLLEKSRVVMQQPGERNFHSFYQLLFGCNEKRLNELSLQRDQQLYNYLRQGQVSKLTNDSANYKQVESAMKTLQFSNDEISTIDYILAAIIHLGNVKFVLNQSGGGAKQSSSMVLIDPKTRQSAQNVSKLLAISMEQLEKTLCSRTIAANREIMRKDHTVQQAEAGRDAFSKAIYERLFNQVVSGVNRALMIDHNANPKQFNRRNQQHSSQCAVIGVLDIYGFEVLEQNSFEQFCINYCNERLQQLFISLVLRQEQEEYAREGINWIQIDYFDNAPICSLMDNQKTGMFATMDDSCLAVGRITDPLLLETMDNKYRDQRYYDSRRKSPTDKSLEHDHHFRLKHYAGPVVYDIDGFIEKNRDTLFQDFKRLLYSSQNKVISEMWPEGSKNITEVSRRPVTAGYLFKTSMNDLIENLKQKVPFYIRCIKPNADKSPSKFDPAIISHQVEYLGLVENVRVRRAGFAHRSTYERFYQRYKMISPLTWPNFRDGDAMQACQALINDKRFTSDVEYGKTKIFIRSPQTVVELEQQRERYIGMIIVLLQKNWRGTLVRMRIRRLRAAMYILQAYRRYKLRQYLSELHSLAIQTRQLYQPGQRSSYQSTKMTATQQRLELEQKGWPKAPRALTTVIDVIRRIYRRWKAWLLLRRIPYEQWPEFRLKIIATAALCGRRLNYGLADKWLGNYLGHKETNIKANQFQAEVRQFLPNETVLFSSRVIKASSSFLRKCVDRWIVVTERTIYRIDWKTSKIVGHATPIMDATGIAITKGFDQLVAVNVRGGNDFVVAFIDSNDPFIRPVNRIGEFVAIILKQYAILTKRDLMVTISDSIHCRLGNKEKVLMVEPSGGQHPEQVLFKRNGNHLSLLWPSSFGQQQQQQQQQQTQRSNGL</sequence>
<evidence type="ECO:0000256" key="7">
    <source>
        <dbReference type="ARBA" id="ARBA00023203"/>
    </source>
</evidence>
<evidence type="ECO:0000256" key="5">
    <source>
        <dbReference type="ARBA" id="ARBA00023123"/>
    </source>
</evidence>
<dbReference type="GO" id="GO:0005737">
    <property type="term" value="C:cytoplasm"/>
    <property type="evidence" value="ECO:0007669"/>
    <property type="project" value="TreeGrafter"/>
</dbReference>
<evidence type="ECO:0000313" key="11">
    <source>
        <dbReference type="EMBL" id="KAH9506963.1"/>
    </source>
</evidence>
<dbReference type="GO" id="GO:0000146">
    <property type="term" value="F:microfilament motor activity"/>
    <property type="evidence" value="ECO:0007669"/>
    <property type="project" value="TreeGrafter"/>
</dbReference>
<dbReference type="Proteomes" id="UP000790347">
    <property type="component" value="Unassembled WGS sequence"/>
</dbReference>
<dbReference type="FunFam" id="1.20.58.530:FF:000004">
    <property type="entry name" value="Unconventional myosin ID"/>
    <property type="match status" value="1"/>
</dbReference>
<dbReference type="GO" id="GO:0007015">
    <property type="term" value="P:actin filament organization"/>
    <property type="evidence" value="ECO:0007669"/>
    <property type="project" value="TreeGrafter"/>
</dbReference>
<keyword evidence="2 8" id="KW-0547">Nucleotide-binding</keyword>
<dbReference type="PANTHER" id="PTHR13140">
    <property type="entry name" value="MYOSIN"/>
    <property type="match status" value="1"/>
</dbReference>
<dbReference type="InterPro" id="IPR010926">
    <property type="entry name" value="Myosin_TH1"/>
</dbReference>
<dbReference type="SUPFAM" id="SSF52540">
    <property type="entry name" value="P-loop containing nucleoside triphosphate hydrolases"/>
    <property type="match status" value="1"/>
</dbReference>
<feature type="domain" description="TH1" evidence="10">
    <location>
        <begin position="849"/>
        <end position="1046"/>
    </location>
</feature>
<dbReference type="PROSITE" id="PS51757">
    <property type="entry name" value="TH1"/>
    <property type="match status" value="1"/>
</dbReference>
<dbReference type="GO" id="GO:0030048">
    <property type="term" value="P:actin filament-based movement"/>
    <property type="evidence" value="ECO:0007669"/>
    <property type="project" value="TreeGrafter"/>
</dbReference>
<keyword evidence="4" id="KW-0446">Lipid-binding</keyword>
<dbReference type="GO" id="GO:0005886">
    <property type="term" value="C:plasma membrane"/>
    <property type="evidence" value="ECO:0007669"/>
    <property type="project" value="TreeGrafter"/>
</dbReference>
<dbReference type="Pfam" id="PF00063">
    <property type="entry name" value="Myosin_head"/>
    <property type="match status" value="1"/>
</dbReference>
<feature type="binding site" evidence="8">
    <location>
        <begin position="101"/>
        <end position="108"/>
    </location>
    <ligand>
        <name>ATP</name>
        <dbReference type="ChEBI" id="CHEBI:30616"/>
    </ligand>
</feature>
<dbReference type="Gene3D" id="1.20.5.4820">
    <property type="match status" value="1"/>
</dbReference>
<keyword evidence="7 8" id="KW-0009">Actin-binding</keyword>
<dbReference type="PANTHER" id="PTHR13140:SF713">
    <property type="entry name" value="UNCONVENTIONAL MYOSIN ID"/>
    <property type="match status" value="1"/>
</dbReference>
<dbReference type="PROSITE" id="PS50096">
    <property type="entry name" value="IQ"/>
    <property type="match status" value="1"/>
</dbReference>
<dbReference type="InterPro" id="IPR001609">
    <property type="entry name" value="Myosin_head_motor_dom-like"/>
</dbReference>
<keyword evidence="12" id="KW-1185">Reference proteome</keyword>
<accession>A0A922L0Q6</accession>
<evidence type="ECO:0000256" key="2">
    <source>
        <dbReference type="ARBA" id="ARBA00022741"/>
    </source>
</evidence>
<evidence type="ECO:0000256" key="8">
    <source>
        <dbReference type="PROSITE-ProRule" id="PRU00782"/>
    </source>
</evidence>
<protein>
    <submittedName>
        <fullName evidence="11">Unconventional myosin-Id</fullName>
    </submittedName>
</protein>
<dbReference type="Gene3D" id="1.20.120.720">
    <property type="entry name" value="Myosin VI head, motor domain, U50 subdomain"/>
    <property type="match status" value="1"/>
</dbReference>
<organism evidence="11 12">
    <name type="scientific">Dermatophagoides farinae</name>
    <name type="common">American house dust mite</name>
    <dbReference type="NCBI Taxonomy" id="6954"/>
    <lineage>
        <taxon>Eukaryota</taxon>
        <taxon>Metazoa</taxon>
        <taxon>Ecdysozoa</taxon>
        <taxon>Arthropoda</taxon>
        <taxon>Chelicerata</taxon>
        <taxon>Arachnida</taxon>
        <taxon>Acari</taxon>
        <taxon>Acariformes</taxon>
        <taxon>Sarcoptiformes</taxon>
        <taxon>Astigmata</taxon>
        <taxon>Psoroptidia</taxon>
        <taxon>Analgoidea</taxon>
        <taxon>Pyroglyphidae</taxon>
        <taxon>Dermatophagoidinae</taxon>
        <taxon>Dermatophagoides</taxon>
    </lineage>
</organism>
<dbReference type="GO" id="GO:0005902">
    <property type="term" value="C:microvillus"/>
    <property type="evidence" value="ECO:0007669"/>
    <property type="project" value="TreeGrafter"/>
</dbReference>
<dbReference type="GO" id="GO:0006897">
    <property type="term" value="P:endocytosis"/>
    <property type="evidence" value="ECO:0007669"/>
    <property type="project" value="TreeGrafter"/>
</dbReference>
<dbReference type="GO" id="GO:0051015">
    <property type="term" value="F:actin filament binding"/>
    <property type="evidence" value="ECO:0007669"/>
    <property type="project" value="TreeGrafter"/>
</dbReference>
<reference evidence="11" key="1">
    <citation type="submission" date="2013-05" db="EMBL/GenBank/DDBJ databases">
        <authorList>
            <person name="Yim A.K.Y."/>
            <person name="Chan T.F."/>
            <person name="Ji K.M."/>
            <person name="Liu X.Y."/>
            <person name="Zhou J.W."/>
            <person name="Li R.Q."/>
            <person name="Yang K.Y."/>
            <person name="Li J."/>
            <person name="Li M."/>
            <person name="Law P.T.W."/>
            <person name="Wu Y.L."/>
            <person name="Cai Z.L."/>
            <person name="Qin H."/>
            <person name="Bao Y."/>
            <person name="Leung R.K.K."/>
            <person name="Ng P.K.S."/>
            <person name="Zou J."/>
            <person name="Zhong X.J."/>
            <person name="Ran P.X."/>
            <person name="Zhong N.S."/>
            <person name="Liu Z.G."/>
            <person name="Tsui S.K.W."/>
        </authorList>
    </citation>
    <scope>NUCLEOTIDE SEQUENCE</scope>
    <source>
        <strain evidence="11">Derf</strain>
        <tissue evidence="11">Whole organism</tissue>
    </source>
</reference>
<gene>
    <name evidence="11" type="primary">MYO1D_2</name>
    <name evidence="11" type="ORF">DERF_011668</name>
</gene>
<dbReference type="SMART" id="SM00242">
    <property type="entry name" value="MYSc"/>
    <property type="match status" value="1"/>
</dbReference>
<evidence type="ECO:0000256" key="3">
    <source>
        <dbReference type="ARBA" id="ARBA00022840"/>
    </source>
</evidence>
<dbReference type="AlphaFoldDB" id="A0A922L0Q6"/>
<dbReference type="PRINTS" id="PR00193">
    <property type="entry name" value="MYOSINHEAVY"/>
</dbReference>
<keyword evidence="6 8" id="KW-0505">Motor protein</keyword>
<proteinExistence type="inferred from homology"/>
<dbReference type="GO" id="GO:0005524">
    <property type="term" value="F:ATP binding"/>
    <property type="evidence" value="ECO:0007669"/>
    <property type="project" value="UniProtKB-UniRule"/>
</dbReference>
<comment type="similarity">
    <text evidence="1 8">Belongs to the TRAFAC class myosin-kinesin ATPase superfamily. Myosin family.</text>
</comment>
<dbReference type="InterPro" id="IPR027417">
    <property type="entry name" value="P-loop_NTPase"/>
</dbReference>
<dbReference type="Gene3D" id="1.20.58.530">
    <property type="match status" value="1"/>
</dbReference>
<dbReference type="Gene3D" id="1.10.10.820">
    <property type="match status" value="1"/>
</dbReference>